<protein>
    <submittedName>
        <fullName evidence="2">Hydrolase</fullName>
    </submittedName>
</protein>
<reference evidence="2 3" key="1">
    <citation type="submission" date="2017-07" db="EMBL/GenBank/DDBJ databases">
        <title>Leptospira spp. isolated from tropical soils.</title>
        <authorList>
            <person name="Thibeaux R."/>
            <person name="Iraola G."/>
            <person name="Ferres I."/>
            <person name="Bierque E."/>
            <person name="Girault D."/>
            <person name="Soupe-Gilbert M.-E."/>
            <person name="Picardeau M."/>
            <person name="Goarant C."/>
        </authorList>
    </citation>
    <scope>NUCLEOTIDE SEQUENCE [LARGE SCALE GENOMIC DNA]</scope>
    <source>
        <strain evidence="2 3">FH4-C-A1</strain>
    </source>
</reference>
<evidence type="ECO:0000259" key="1">
    <source>
        <dbReference type="Pfam" id="PF14206"/>
    </source>
</evidence>
<proteinExistence type="predicted"/>
<dbReference type="GO" id="GO:0016787">
    <property type="term" value="F:hydrolase activity"/>
    <property type="evidence" value="ECO:0007669"/>
    <property type="project" value="UniProtKB-KW"/>
</dbReference>
<sequence>MSFPCPCCGYLTFEEESGSFEICPVCYWENDNVQNDDPSYSGGANRISLELAKENYIRFGAKEKDYVTLVRKPKEDEYPEP</sequence>
<gene>
    <name evidence="2" type="ORF">CH367_03355</name>
</gene>
<name>A0ABX4NT84_9LEPT</name>
<organism evidence="2 3">
    <name type="scientific">Leptospira barantonii</name>
    <dbReference type="NCBI Taxonomy" id="2023184"/>
    <lineage>
        <taxon>Bacteria</taxon>
        <taxon>Pseudomonadati</taxon>
        <taxon>Spirochaetota</taxon>
        <taxon>Spirochaetia</taxon>
        <taxon>Leptospirales</taxon>
        <taxon>Leptospiraceae</taxon>
        <taxon>Leptospira</taxon>
    </lineage>
</organism>
<feature type="domain" description="Cysteine-rich CPCC" evidence="1">
    <location>
        <begin position="3"/>
        <end position="77"/>
    </location>
</feature>
<comment type="caution">
    <text evidence="2">The sequence shown here is derived from an EMBL/GenBank/DDBJ whole genome shotgun (WGS) entry which is preliminary data.</text>
</comment>
<evidence type="ECO:0000313" key="2">
    <source>
        <dbReference type="EMBL" id="PJZ59076.1"/>
    </source>
</evidence>
<evidence type="ECO:0000313" key="3">
    <source>
        <dbReference type="Proteomes" id="UP000231879"/>
    </source>
</evidence>
<dbReference type="RefSeq" id="WP_100761051.1">
    <property type="nucleotide sequence ID" value="NZ_NPDS01000001.1"/>
</dbReference>
<dbReference type="InterPro" id="IPR025983">
    <property type="entry name" value="Cys_rich_CPCC"/>
</dbReference>
<dbReference type="Proteomes" id="UP000231879">
    <property type="component" value="Unassembled WGS sequence"/>
</dbReference>
<dbReference type="Pfam" id="PF14206">
    <property type="entry name" value="Cys_rich_CPCC"/>
    <property type="match status" value="1"/>
</dbReference>
<dbReference type="EMBL" id="NPDS01000001">
    <property type="protein sequence ID" value="PJZ59076.1"/>
    <property type="molecule type" value="Genomic_DNA"/>
</dbReference>
<keyword evidence="3" id="KW-1185">Reference proteome</keyword>
<accession>A0ABX4NT84</accession>
<keyword evidence="2" id="KW-0378">Hydrolase</keyword>